<dbReference type="Proteomes" id="UP001295420">
    <property type="component" value="Unassembled WGS sequence"/>
</dbReference>
<evidence type="ECO:0008006" key="3">
    <source>
        <dbReference type="Google" id="ProtNLM"/>
    </source>
</evidence>
<proteinExistence type="predicted"/>
<evidence type="ECO:0000313" key="1">
    <source>
        <dbReference type="EMBL" id="CAH1529934.1"/>
    </source>
</evidence>
<organism evidence="1 2">
    <name type="scientific">Vibrio owensii</name>
    <dbReference type="NCBI Taxonomy" id="696485"/>
    <lineage>
        <taxon>Bacteria</taxon>
        <taxon>Pseudomonadati</taxon>
        <taxon>Pseudomonadota</taxon>
        <taxon>Gammaproteobacteria</taxon>
        <taxon>Vibrionales</taxon>
        <taxon>Vibrionaceae</taxon>
        <taxon>Vibrio</taxon>
    </lineage>
</organism>
<protein>
    <recommendedName>
        <fullName evidence="3">DUF3265 domain-containing protein</fullName>
    </recommendedName>
</protein>
<reference evidence="1" key="1">
    <citation type="submission" date="2022-01" db="EMBL/GenBank/DDBJ databases">
        <authorList>
            <person name="Lagorce A."/>
        </authorList>
    </citation>
    <scope>NUCLEOTIDE SEQUENCE</scope>
    <source>
        <strain evidence="1">Th15_F1_D04</strain>
    </source>
</reference>
<gene>
    <name evidence="1" type="ORF">THF1D04_270001</name>
</gene>
<name>A0AAU9Q624_9VIBR</name>
<dbReference type="EMBL" id="CAKMTQ010000020">
    <property type="protein sequence ID" value="CAH1529934.1"/>
    <property type="molecule type" value="Genomic_DNA"/>
</dbReference>
<evidence type="ECO:0000313" key="2">
    <source>
        <dbReference type="Proteomes" id="UP001295420"/>
    </source>
</evidence>
<accession>A0AAU9Q624</accession>
<comment type="caution">
    <text evidence="1">The sequence shown here is derived from an EMBL/GenBank/DDBJ whole genome shotgun (WGS) entry which is preliminary data.</text>
</comment>
<dbReference type="AlphaFoldDB" id="A0AAU9Q624"/>
<sequence length="57" mass="6797">MSHQQRFRRSGLRIIRAFFCDASPSFKKTLFFYQQMKKQAKRSLITTIWIAALTVRS</sequence>